<dbReference type="RefSeq" id="WP_147924966.1">
    <property type="nucleotide sequence ID" value="NZ_VKAC01000002.1"/>
</dbReference>
<name>A0A5C8ZH07_9ACTN</name>
<organism evidence="1 2">
    <name type="scientific">Quadrisphaera setariae</name>
    <dbReference type="NCBI Taxonomy" id="2593304"/>
    <lineage>
        <taxon>Bacteria</taxon>
        <taxon>Bacillati</taxon>
        <taxon>Actinomycetota</taxon>
        <taxon>Actinomycetes</taxon>
        <taxon>Kineosporiales</taxon>
        <taxon>Kineosporiaceae</taxon>
        <taxon>Quadrisphaera</taxon>
    </lineage>
</organism>
<dbReference type="Proteomes" id="UP000321234">
    <property type="component" value="Unassembled WGS sequence"/>
</dbReference>
<evidence type="ECO:0000313" key="1">
    <source>
        <dbReference type="EMBL" id="TXR57325.1"/>
    </source>
</evidence>
<keyword evidence="2" id="KW-1185">Reference proteome</keyword>
<dbReference type="SUPFAM" id="SSF56112">
    <property type="entry name" value="Protein kinase-like (PK-like)"/>
    <property type="match status" value="1"/>
</dbReference>
<evidence type="ECO:0000313" key="2">
    <source>
        <dbReference type="Proteomes" id="UP000321234"/>
    </source>
</evidence>
<dbReference type="InterPro" id="IPR011009">
    <property type="entry name" value="Kinase-like_dom_sf"/>
</dbReference>
<sequence length="388" mass="39962">MMLLPDRSDVDRERLAVSAARALGLPGGVVLGEELGGSQRSLVVRATADGRPVVLKLPLTDPEAAAREEAALRVAAGSGAPGVVPLLGVGEDPPVLVLADLGAAPTLADRLLGDDPAAATDALVAWGSAVGRLQAATADARPTFEAALASASPLGAPDADGVRDAVADAVAVLRREAPRLDPRAAFDDDTADELTALVDHLDRAEAPRGLVPGDTCPDNAVLVEAGAGAPDGVRLLDFEGAAHRHVAWEAAYLALPWPSCWCSWRLPDHAVEAALAAWREAVAPAVPASCSAADLASDVDAAVVAWTAVSAAWFLPSALEGDHGTSDPARDHLVPRRRALLQHRTRVAAERAAATGAWPALAGWSERLHAAAVSAWGDRPLDLAPAYR</sequence>
<dbReference type="EMBL" id="VKAC01000002">
    <property type="protein sequence ID" value="TXR57325.1"/>
    <property type="molecule type" value="Genomic_DNA"/>
</dbReference>
<dbReference type="AlphaFoldDB" id="A0A5C8ZH07"/>
<comment type="caution">
    <text evidence="1">The sequence shown here is derived from an EMBL/GenBank/DDBJ whole genome shotgun (WGS) entry which is preliminary data.</text>
</comment>
<gene>
    <name evidence="1" type="ORF">FMM08_03380</name>
</gene>
<reference evidence="1 2" key="1">
    <citation type="submission" date="2019-07" db="EMBL/GenBank/DDBJ databases">
        <title>Quadrisphaera sp. strain DD2A genome sequencing and assembly.</title>
        <authorList>
            <person name="Kim I."/>
        </authorList>
    </citation>
    <scope>NUCLEOTIDE SEQUENCE [LARGE SCALE GENOMIC DNA]</scope>
    <source>
        <strain evidence="1 2">DD2A</strain>
    </source>
</reference>
<protein>
    <recommendedName>
        <fullName evidence="3">Phosphotransferase enzyme family protein</fullName>
    </recommendedName>
</protein>
<accession>A0A5C8ZH07</accession>
<dbReference type="OrthoDB" id="115252at2"/>
<proteinExistence type="predicted"/>
<evidence type="ECO:0008006" key="3">
    <source>
        <dbReference type="Google" id="ProtNLM"/>
    </source>
</evidence>